<protein>
    <submittedName>
        <fullName evidence="1">Uncharacterized protein</fullName>
    </submittedName>
</protein>
<dbReference type="AlphaFoldDB" id="A0A6S6T3H8"/>
<gene>
    <name evidence="1" type="ORF">HELGO_WM15753</name>
</gene>
<evidence type="ECO:0000313" key="1">
    <source>
        <dbReference type="EMBL" id="CAA6813822.1"/>
    </source>
</evidence>
<sequence>MLLHFLFIITKKSIILFLKLFESLSLKSSVEKYLNAHLTQDELEIEIEVYLSIK</sequence>
<name>A0A6S6T3H8_9BACT</name>
<organism evidence="1">
    <name type="scientific">uncultured Sulfurovum sp</name>
    <dbReference type="NCBI Taxonomy" id="269237"/>
    <lineage>
        <taxon>Bacteria</taxon>
        <taxon>Pseudomonadati</taxon>
        <taxon>Campylobacterota</taxon>
        <taxon>Epsilonproteobacteria</taxon>
        <taxon>Campylobacterales</taxon>
        <taxon>Sulfurovaceae</taxon>
        <taxon>Sulfurovum</taxon>
        <taxon>environmental samples</taxon>
    </lineage>
</organism>
<reference evidence="1" key="1">
    <citation type="submission" date="2020-01" db="EMBL/GenBank/DDBJ databases">
        <authorList>
            <person name="Meier V. D."/>
            <person name="Meier V D."/>
        </authorList>
    </citation>
    <scope>NUCLEOTIDE SEQUENCE</scope>
    <source>
        <strain evidence="1">HLG_WM_MAG_05</strain>
    </source>
</reference>
<accession>A0A6S6T3H8</accession>
<dbReference type="EMBL" id="CACVAU010000043">
    <property type="protein sequence ID" value="CAA6813822.1"/>
    <property type="molecule type" value="Genomic_DNA"/>
</dbReference>
<proteinExistence type="predicted"/>